<dbReference type="EMBL" id="JAWZYT010000248">
    <property type="protein sequence ID" value="KAK4326052.1"/>
    <property type="molecule type" value="Genomic_DNA"/>
</dbReference>
<name>A0AAE1QIZ5_9EUCA</name>
<organism evidence="1 2">
    <name type="scientific">Petrolisthes manimaculis</name>
    <dbReference type="NCBI Taxonomy" id="1843537"/>
    <lineage>
        <taxon>Eukaryota</taxon>
        <taxon>Metazoa</taxon>
        <taxon>Ecdysozoa</taxon>
        <taxon>Arthropoda</taxon>
        <taxon>Crustacea</taxon>
        <taxon>Multicrustacea</taxon>
        <taxon>Malacostraca</taxon>
        <taxon>Eumalacostraca</taxon>
        <taxon>Eucarida</taxon>
        <taxon>Decapoda</taxon>
        <taxon>Pleocyemata</taxon>
        <taxon>Anomura</taxon>
        <taxon>Galatheoidea</taxon>
        <taxon>Porcellanidae</taxon>
        <taxon>Petrolisthes</taxon>
    </lineage>
</organism>
<evidence type="ECO:0008006" key="3">
    <source>
        <dbReference type="Google" id="ProtNLM"/>
    </source>
</evidence>
<sequence length="127" mass="14284">MMFADDLKLCFHLPVDTSLTISRDLQRDINTLVYTAASWGLKFAPNKCVHLCFKRGQDLNAGLYTLDGNPITRATSHKDLGVLIDVKLRFHPHIRLTVAKAGDLCCYQPTEVNCVPHSNLYEIIVNL</sequence>
<gene>
    <name evidence="1" type="ORF">Pmani_003383</name>
</gene>
<dbReference type="Proteomes" id="UP001292094">
    <property type="component" value="Unassembled WGS sequence"/>
</dbReference>
<evidence type="ECO:0000313" key="2">
    <source>
        <dbReference type="Proteomes" id="UP001292094"/>
    </source>
</evidence>
<reference evidence="1" key="1">
    <citation type="submission" date="2023-11" db="EMBL/GenBank/DDBJ databases">
        <title>Genome assemblies of two species of porcelain crab, Petrolisthes cinctipes and Petrolisthes manimaculis (Anomura: Porcellanidae).</title>
        <authorList>
            <person name="Angst P."/>
        </authorList>
    </citation>
    <scope>NUCLEOTIDE SEQUENCE</scope>
    <source>
        <strain evidence="1">PB745_02</strain>
        <tissue evidence="1">Gill</tissue>
    </source>
</reference>
<protein>
    <recommendedName>
        <fullName evidence="3">Reverse transcriptase</fullName>
    </recommendedName>
</protein>
<dbReference type="AlphaFoldDB" id="A0AAE1QIZ5"/>
<keyword evidence="2" id="KW-1185">Reference proteome</keyword>
<proteinExistence type="predicted"/>
<comment type="caution">
    <text evidence="1">The sequence shown here is derived from an EMBL/GenBank/DDBJ whole genome shotgun (WGS) entry which is preliminary data.</text>
</comment>
<accession>A0AAE1QIZ5</accession>
<evidence type="ECO:0000313" key="1">
    <source>
        <dbReference type="EMBL" id="KAK4326052.1"/>
    </source>
</evidence>